<gene>
    <name evidence="1" type="ORF">VALFYP47_00900</name>
</gene>
<protein>
    <recommendedName>
        <fullName evidence="2">DNA-binding protein</fullName>
    </recommendedName>
</protein>
<dbReference type="RefSeq" id="WP_156717799.1">
    <property type="nucleotide sequence ID" value="NZ_CACRUN010000008.1"/>
</dbReference>
<dbReference type="AlphaFoldDB" id="A0A6N2ZNR6"/>
<evidence type="ECO:0000313" key="1">
    <source>
        <dbReference type="EMBL" id="VYT81185.1"/>
    </source>
</evidence>
<reference evidence="1" key="1">
    <citation type="submission" date="2019-11" db="EMBL/GenBank/DDBJ databases">
        <authorList>
            <person name="Feng L."/>
        </authorList>
    </citation>
    <scope>NUCLEOTIDE SEQUENCE</scope>
    <source>
        <strain evidence="1">VatypicaLFYP47</strain>
    </source>
</reference>
<name>A0A6N2ZNR6_9FIRM</name>
<proteinExistence type="predicted"/>
<dbReference type="EMBL" id="CACRUN010000008">
    <property type="protein sequence ID" value="VYT81185.1"/>
    <property type="molecule type" value="Genomic_DNA"/>
</dbReference>
<accession>A0A6N2ZNR6</accession>
<sequence length="72" mass="8601">MESVQPKYVPISTLAKIWGRSKMYIYRRIDMIRNEGRFDEICMQLGPQQTLVHVDKFEAWMKGQHMKWLKGA</sequence>
<organism evidence="1">
    <name type="scientific">Veillonella atypica</name>
    <dbReference type="NCBI Taxonomy" id="39777"/>
    <lineage>
        <taxon>Bacteria</taxon>
        <taxon>Bacillati</taxon>
        <taxon>Bacillota</taxon>
        <taxon>Negativicutes</taxon>
        <taxon>Veillonellales</taxon>
        <taxon>Veillonellaceae</taxon>
        <taxon>Veillonella</taxon>
    </lineage>
</organism>
<evidence type="ECO:0008006" key="2">
    <source>
        <dbReference type="Google" id="ProtNLM"/>
    </source>
</evidence>